<keyword evidence="3" id="KW-0812">Transmembrane</keyword>
<organism evidence="6 7">
    <name type="scientific">Pristionchus pacificus</name>
    <name type="common">Parasitic nematode worm</name>
    <dbReference type="NCBI Taxonomy" id="54126"/>
    <lineage>
        <taxon>Eukaryota</taxon>
        <taxon>Metazoa</taxon>
        <taxon>Ecdysozoa</taxon>
        <taxon>Nematoda</taxon>
        <taxon>Chromadorea</taxon>
        <taxon>Rhabditida</taxon>
        <taxon>Rhabditina</taxon>
        <taxon>Diplogasteromorpha</taxon>
        <taxon>Diplogasteroidea</taxon>
        <taxon>Neodiplogasteridae</taxon>
        <taxon>Pristionchus</taxon>
    </lineage>
</organism>
<evidence type="ECO:0000256" key="2">
    <source>
        <dbReference type="ARBA" id="ARBA00009166"/>
    </source>
</evidence>
<dbReference type="AlphaFoldDB" id="A0A2A6C3G3"/>
<evidence type="ECO:0000313" key="7">
    <source>
        <dbReference type="Proteomes" id="UP000005239"/>
    </source>
</evidence>
<gene>
    <name evidence="6" type="primary">WBGene00278890</name>
</gene>
<accession>A0A8R1Z493</accession>
<keyword evidence="5" id="KW-0472">Membrane</keyword>
<dbReference type="PANTHER" id="PTHR22945:SF40">
    <property type="entry name" value="SERPENTINE RECEPTOR, CLASS D (DELTA)-RELATED"/>
    <property type="match status" value="1"/>
</dbReference>
<keyword evidence="4" id="KW-1133">Transmembrane helix</keyword>
<dbReference type="InterPro" id="IPR050920">
    <property type="entry name" value="Nematode_rcpt-like_delta"/>
</dbReference>
<dbReference type="OrthoDB" id="5865968at2759"/>
<dbReference type="GO" id="GO:0016020">
    <property type="term" value="C:membrane"/>
    <property type="evidence" value="ECO:0007669"/>
    <property type="project" value="UniProtKB-SubCell"/>
</dbReference>
<dbReference type="InterPro" id="IPR019421">
    <property type="entry name" value="7TM_GPCR_serpentine_rcpt_Srd"/>
</dbReference>
<comment type="subcellular location">
    <subcellularLocation>
        <location evidence="1">Membrane</location>
        <topology evidence="1">Multi-pass membrane protein</topology>
    </subcellularLocation>
</comment>
<reference evidence="7" key="1">
    <citation type="journal article" date="2008" name="Nat. Genet.">
        <title>The Pristionchus pacificus genome provides a unique perspective on nematode lifestyle and parasitism.</title>
        <authorList>
            <person name="Dieterich C."/>
            <person name="Clifton S.W."/>
            <person name="Schuster L.N."/>
            <person name="Chinwalla A."/>
            <person name="Delehaunty K."/>
            <person name="Dinkelacker I."/>
            <person name="Fulton L."/>
            <person name="Fulton R."/>
            <person name="Godfrey J."/>
            <person name="Minx P."/>
            <person name="Mitreva M."/>
            <person name="Roeseler W."/>
            <person name="Tian H."/>
            <person name="Witte H."/>
            <person name="Yang S.P."/>
            <person name="Wilson R.K."/>
            <person name="Sommer R.J."/>
        </authorList>
    </citation>
    <scope>NUCLEOTIDE SEQUENCE [LARGE SCALE GENOMIC DNA]</scope>
    <source>
        <strain evidence="7">PS312</strain>
    </source>
</reference>
<dbReference type="PANTHER" id="PTHR22945">
    <property type="entry name" value="SERPENTINE RECEPTOR, CLASS D DELTA"/>
    <property type="match status" value="1"/>
</dbReference>
<evidence type="ECO:0000256" key="5">
    <source>
        <dbReference type="ARBA" id="ARBA00023136"/>
    </source>
</evidence>
<proteinExistence type="inferred from homology"/>
<reference evidence="6" key="2">
    <citation type="submission" date="2022-06" db="UniProtKB">
        <authorList>
            <consortium name="EnsemblMetazoa"/>
        </authorList>
    </citation>
    <scope>IDENTIFICATION</scope>
    <source>
        <strain evidence="6">PS312</strain>
    </source>
</reference>
<protein>
    <submittedName>
        <fullName evidence="6">G protein-coupled receptor</fullName>
    </submittedName>
</protein>
<evidence type="ECO:0000313" key="6">
    <source>
        <dbReference type="EnsemblMetazoa" id="PPA40521.1"/>
    </source>
</evidence>
<dbReference type="EnsemblMetazoa" id="PPA40521.1">
    <property type="protein sequence ID" value="PPA40521.1"/>
    <property type="gene ID" value="WBGene00278890"/>
</dbReference>
<evidence type="ECO:0000256" key="1">
    <source>
        <dbReference type="ARBA" id="ARBA00004141"/>
    </source>
</evidence>
<dbReference type="Pfam" id="PF10317">
    <property type="entry name" value="7TM_GPCR_Srd"/>
    <property type="match status" value="1"/>
</dbReference>
<sequence length="251" mass="28859">MLQLTFHHTLICIGGLMNLFTIYVILLKTPKSFKEYSYLLLNDSLIELLSVITHFIVNGRSITALCFWYRMRTLQEKGSIGVCRLQMICILFFLPHIPSIIVFVRTISPKTELENIVDEFYQKGYASEFGLYGYSRITELGPLLFATYMMAFPFSVFSYVGITRYRLLSILREKSINMSEKTKSTHASLAKALTIHSILPVFVTSAMTTLIIAQLFFGIHSSEIESLEYDIAVLPTLVNPWLTLYFVRPYR</sequence>
<evidence type="ECO:0000256" key="3">
    <source>
        <dbReference type="ARBA" id="ARBA00022692"/>
    </source>
</evidence>
<dbReference type="Proteomes" id="UP000005239">
    <property type="component" value="Unassembled WGS sequence"/>
</dbReference>
<keyword evidence="7" id="KW-1185">Reference proteome</keyword>
<comment type="similarity">
    <text evidence="2">Belongs to the nematode receptor-like protein srd family.</text>
</comment>
<name>A0A2A6C3G3_PRIPA</name>
<accession>A0A2A6C3G3</accession>
<evidence type="ECO:0000256" key="4">
    <source>
        <dbReference type="ARBA" id="ARBA00022989"/>
    </source>
</evidence>